<proteinExistence type="predicted"/>
<reference evidence="1 2" key="1">
    <citation type="submission" date="2019-05" db="EMBL/GenBank/DDBJ databases">
        <title>Another draft genome of Portunus trituberculatus and its Hox gene families provides insights of decapod evolution.</title>
        <authorList>
            <person name="Jeong J.-H."/>
            <person name="Song I."/>
            <person name="Kim S."/>
            <person name="Choi T."/>
            <person name="Kim D."/>
            <person name="Ryu S."/>
            <person name="Kim W."/>
        </authorList>
    </citation>
    <scope>NUCLEOTIDE SEQUENCE [LARGE SCALE GENOMIC DNA]</scope>
    <source>
        <tissue evidence="1">Muscle</tissue>
    </source>
</reference>
<accession>A0A5B7J8L7</accession>
<evidence type="ECO:0000313" key="2">
    <source>
        <dbReference type="Proteomes" id="UP000324222"/>
    </source>
</evidence>
<comment type="caution">
    <text evidence="1">The sequence shown here is derived from an EMBL/GenBank/DDBJ whole genome shotgun (WGS) entry which is preliminary data.</text>
</comment>
<dbReference type="EMBL" id="VSRR010093613">
    <property type="protein sequence ID" value="MPC93100.1"/>
    <property type="molecule type" value="Genomic_DNA"/>
</dbReference>
<name>A0A5B7J8L7_PORTR</name>
<gene>
    <name evidence="1" type="ORF">E2C01_088220</name>
</gene>
<dbReference type="AlphaFoldDB" id="A0A5B7J8L7"/>
<evidence type="ECO:0000313" key="1">
    <source>
        <dbReference type="EMBL" id="MPC93100.1"/>
    </source>
</evidence>
<keyword evidence="2" id="KW-1185">Reference proteome</keyword>
<organism evidence="1 2">
    <name type="scientific">Portunus trituberculatus</name>
    <name type="common">Swimming crab</name>
    <name type="synonym">Neptunus trituberculatus</name>
    <dbReference type="NCBI Taxonomy" id="210409"/>
    <lineage>
        <taxon>Eukaryota</taxon>
        <taxon>Metazoa</taxon>
        <taxon>Ecdysozoa</taxon>
        <taxon>Arthropoda</taxon>
        <taxon>Crustacea</taxon>
        <taxon>Multicrustacea</taxon>
        <taxon>Malacostraca</taxon>
        <taxon>Eumalacostraca</taxon>
        <taxon>Eucarida</taxon>
        <taxon>Decapoda</taxon>
        <taxon>Pleocyemata</taxon>
        <taxon>Brachyura</taxon>
        <taxon>Eubrachyura</taxon>
        <taxon>Portunoidea</taxon>
        <taxon>Portunidae</taxon>
        <taxon>Portuninae</taxon>
        <taxon>Portunus</taxon>
    </lineage>
</organism>
<dbReference type="Proteomes" id="UP000324222">
    <property type="component" value="Unassembled WGS sequence"/>
</dbReference>
<protein>
    <submittedName>
        <fullName evidence="1">Uncharacterized protein</fullName>
    </submittedName>
</protein>
<sequence length="67" mass="7335">MKLEEPMADERLADYLPRAWYLSAQSGVRSQGLPSFLTCEVETACASPFLNGLAVDARARVIIGLVH</sequence>